<organism evidence="2 3">
    <name type="scientific">Flammeovirga yaeyamensis</name>
    <dbReference type="NCBI Taxonomy" id="367791"/>
    <lineage>
        <taxon>Bacteria</taxon>
        <taxon>Pseudomonadati</taxon>
        <taxon>Bacteroidota</taxon>
        <taxon>Cytophagia</taxon>
        <taxon>Cytophagales</taxon>
        <taxon>Flammeovirgaceae</taxon>
        <taxon>Flammeovirga</taxon>
    </lineage>
</organism>
<name>A0AAX1N6E7_9BACT</name>
<dbReference type="PANTHER" id="PTHR30547">
    <property type="entry name" value="UNCHARACTERIZED PROTEIN YHCG-RELATED"/>
    <property type="match status" value="1"/>
</dbReference>
<dbReference type="PANTHER" id="PTHR30547:SF0">
    <property type="entry name" value="BLR8175 PROTEIN"/>
    <property type="match status" value="1"/>
</dbReference>
<evidence type="ECO:0000313" key="2">
    <source>
        <dbReference type="EMBL" id="QWG01443.1"/>
    </source>
</evidence>
<gene>
    <name evidence="2" type="ORF">KMW28_17515</name>
</gene>
<keyword evidence="3" id="KW-1185">Reference proteome</keyword>
<proteinExistence type="predicted"/>
<dbReference type="Pfam" id="PF06250">
    <property type="entry name" value="YhcG_C"/>
    <property type="match status" value="1"/>
</dbReference>
<feature type="domain" description="YhcG PDDEXK nuclease" evidence="1">
    <location>
        <begin position="22"/>
        <end position="142"/>
    </location>
</feature>
<dbReference type="AlphaFoldDB" id="A0AAX1N6E7"/>
<sequence>MKLPNNFEQTMTQELSNKALRSFKDQYLLDFVNVEDADDEIDERVLEGEIVQNIRKFLMSLGADFTFMGNQYRLVVEEDEYFIDLLFYHRSLQALVAFELKKGKFKPEYVGKMNFYLSALDDLVKQPHENSSIGIILCKEKKIKK</sequence>
<dbReference type="GO" id="GO:0003676">
    <property type="term" value="F:nucleic acid binding"/>
    <property type="evidence" value="ECO:0007669"/>
    <property type="project" value="InterPro"/>
</dbReference>
<dbReference type="EMBL" id="CP076132">
    <property type="protein sequence ID" value="QWG01443.1"/>
    <property type="molecule type" value="Genomic_DNA"/>
</dbReference>
<dbReference type="Gene3D" id="3.40.1350.10">
    <property type="match status" value="1"/>
</dbReference>
<evidence type="ECO:0000313" key="3">
    <source>
        <dbReference type="Proteomes" id="UP000678679"/>
    </source>
</evidence>
<protein>
    <submittedName>
        <fullName evidence="2">DUF1016 domain-containing protein</fullName>
    </submittedName>
</protein>
<dbReference type="KEGG" id="fya:KMW28_17515"/>
<dbReference type="Proteomes" id="UP000678679">
    <property type="component" value="Chromosome 1"/>
</dbReference>
<accession>A0AAX1N6E7</accession>
<dbReference type="RefSeq" id="WP_169662928.1">
    <property type="nucleotide sequence ID" value="NZ_CP076132.1"/>
</dbReference>
<dbReference type="InterPro" id="IPR009362">
    <property type="entry name" value="YhcG_C"/>
</dbReference>
<dbReference type="InterPro" id="IPR053148">
    <property type="entry name" value="PD-DEXK-like_domain"/>
</dbReference>
<reference evidence="2 3" key="1">
    <citation type="submission" date="2021-05" db="EMBL/GenBank/DDBJ databases">
        <title>Comparative genomic studies on the polysaccharide-degrading batcterial strains of the Flammeovirga genus.</title>
        <authorList>
            <person name="Zewei F."/>
            <person name="Zheng Z."/>
            <person name="Yu L."/>
            <person name="Ruyue G."/>
            <person name="Yanhong M."/>
            <person name="Yuanyuan C."/>
            <person name="Jingyan G."/>
            <person name="Wenjun H."/>
        </authorList>
    </citation>
    <scope>NUCLEOTIDE SEQUENCE [LARGE SCALE GENOMIC DNA]</scope>
    <source>
        <strain evidence="2 3">NBRC:100898</strain>
    </source>
</reference>
<dbReference type="InterPro" id="IPR011856">
    <property type="entry name" value="tRNA_endonuc-like_dom_sf"/>
</dbReference>
<evidence type="ECO:0000259" key="1">
    <source>
        <dbReference type="Pfam" id="PF06250"/>
    </source>
</evidence>